<organism evidence="2 3">
    <name type="scientific">Falsiporphyromonas endometrii</name>
    <dbReference type="NCBI Taxonomy" id="1387297"/>
    <lineage>
        <taxon>Bacteria</taxon>
        <taxon>Pseudomonadati</taxon>
        <taxon>Bacteroidota</taxon>
        <taxon>Bacteroidia</taxon>
        <taxon>Bacteroidales</taxon>
        <taxon>Porphyromonadaceae</taxon>
        <taxon>Falsiporphyromonas</taxon>
    </lineage>
</organism>
<reference evidence="3" key="1">
    <citation type="journal article" date="2019" name="Int. J. Syst. Evol. Microbiol.">
        <title>The Global Catalogue of Microorganisms (GCM) 10K type strain sequencing project: providing services to taxonomists for standard genome sequencing and annotation.</title>
        <authorList>
            <consortium name="The Broad Institute Genomics Platform"/>
            <consortium name="The Broad Institute Genome Sequencing Center for Infectious Disease"/>
            <person name="Wu L."/>
            <person name="Ma J."/>
        </authorList>
    </citation>
    <scope>NUCLEOTIDE SEQUENCE [LARGE SCALE GENOMIC DNA]</scope>
    <source>
        <strain evidence="3">CGMCC 4.7357</strain>
    </source>
</reference>
<evidence type="ECO:0000256" key="1">
    <source>
        <dbReference type="SAM" id="Phobius"/>
    </source>
</evidence>
<proteinExistence type="predicted"/>
<comment type="caution">
    <text evidence="2">The sequence shown here is derived from an EMBL/GenBank/DDBJ whole genome shotgun (WGS) entry which is preliminary data.</text>
</comment>
<evidence type="ECO:0000313" key="2">
    <source>
        <dbReference type="EMBL" id="MFC4665058.1"/>
    </source>
</evidence>
<keyword evidence="1" id="KW-0812">Transmembrane</keyword>
<evidence type="ECO:0000313" key="3">
    <source>
        <dbReference type="Proteomes" id="UP001596020"/>
    </source>
</evidence>
<accession>A0ABV9K573</accession>
<keyword evidence="1" id="KW-1133">Transmembrane helix</keyword>
<keyword evidence="3" id="KW-1185">Reference proteome</keyword>
<dbReference type="EMBL" id="JBHSGO010000004">
    <property type="protein sequence ID" value="MFC4665058.1"/>
    <property type="molecule type" value="Genomic_DNA"/>
</dbReference>
<dbReference type="Proteomes" id="UP001596020">
    <property type="component" value="Unassembled WGS sequence"/>
</dbReference>
<feature type="transmembrane region" description="Helical" evidence="1">
    <location>
        <begin position="6"/>
        <end position="25"/>
    </location>
</feature>
<keyword evidence="1" id="KW-0472">Membrane</keyword>
<dbReference type="Gene3D" id="3.10.450.50">
    <property type="match status" value="1"/>
</dbReference>
<name>A0ABV9K573_9PORP</name>
<evidence type="ECO:0008006" key="4">
    <source>
        <dbReference type="Google" id="ProtNLM"/>
    </source>
</evidence>
<sequence length="129" mass="14568">MKTNSFHYFSFALVLSVAFCCIIGFTSCKHSDRADAEQAAREFVSRAYNHDYDGAAEYATESTKGLLNFIKGLDSSKIDEEGMKSFQFEVVEDSIGESRGWIVYKDKTGSNNRIDLVKQDGKWLVDQKL</sequence>
<gene>
    <name evidence="2" type="ORF">ACFO3G_00205</name>
</gene>
<dbReference type="PROSITE" id="PS51257">
    <property type="entry name" value="PROKAR_LIPOPROTEIN"/>
    <property type="match status" value="1"/>
</dbReference>
<protein>
    <recommendedName>
        <fullName evidence="4">DUF4878 domain-containing protein</fullName>
    </recommendedName>
</protein>
<dbReference type="RefSeq" id="WP_380076841.1">
    <property type="nucleotide sequence ID" value="NZ_JBHSGO010000004.1"/>
</dbReference>